<evidence type="ECO:0000313" key="12">
    <source>
        <dbReference type="EMBL" id="ACU54273.1"/>
    </source>
</evidence>
<keyword evidence="4 10" id="KW-0677">Repeat</keyword>
<protein>
    <recommendedName>
        <fullName evidence="2 8">GTPase Der</fullName>
    </recommendedName>
    <alternativeName>
        <fullName evidence="7 8">GTP-binding protein EngA</fullName>
    </alternativeName>
</protein>
<dbReference type="GO" id="GO:0042254">
    <property type="term" value="P:ribosome biogenesis"/>
    <property type="evidence" value="ECO:0007669"/>
    <property type="project" value="UniProtKB-KW"/>
</dbReference>
<dbReference type="SUPFAM" id="SSF52540">
    <property type="entry name" value="P-loop containing nucleoside triphosphate hydrolases"/>
    <property type="match status" value="2"/>
</dbReference>
<evidence type="ECO:0000256" key="4">
    <source>
        <dbReference type="ARBA" id="ARBA00022737"/>
    </source>
</evidence>
<dbReference type="Pfam" id="PF01926">
    <property type="entry name" value="MMR_HSR1"/>
    <property type="match status" value="2"/>
</dbReference>
<evidence type="ECO:0000259" key="11">
    <source>
        <dbReference type="PROSITE" id="PS51712"/>
    </source>
</evidence>
<proteinExistence type="inferred from homology"/>
<comment type="function">
    <text evidence="8 10">GTPase that plays an essential role in the late steps of ribosome biogenesis.</text>
</comment>
<dbReference type="Pfam" id="PF14714">
    <property type="entry name" value="KH_dom-like"/>
    <property type="match status" value="1"/>
</dbReference>
<dbReference type="CDD" id="cd01894">
    <property type="entry name" value="EngA1"/>
    <property type="match status" value="1"/>
</dbReference>
<feature type="binding site" evidence="8">
    <location>
        <begin position="55"/>
        <end position="59"/>
    </location>
    <ligand>
        <name>GTP</name>
        <dbReference type="ChEBI" id="CHEBI:37565"/>
        <label>1</label>
    </ligand>
</feature>
<dbReference type="InterPro" id="IPR005225">
    <property type="entry name" value="Small_GTP-bd"/>
</dbReference>
<comment type="similarity">
    <text evidence="1 8 9 10">Belongs to the TRAFAC class TrmE-Era-EngA-EngB-Septin-like GTPase superfamily. EngA (Der) GTPase family.</text>
</comment>
<dbReference type="EMBL" id="CP001631">
    <property type="protein sequence ID" value="ACU54273.1"/>
    <property type="molecule type" value="Genomic_DNA"/>
</dbReference>
<evidence type="ECO:0000256" key="7">
    <source>
        <dbReference type="ARBA" id="ARBA00032345"/>
    </source>
</evidence>
<dbReference type="NCBIfam" id="TIGR00231">
    <property type="entry name" value="small_GTP"/>
    <property type="match status" value="2"/>
</dbReference>
<dbReference type="Gene3D" id="3.30.300.20">
    <property type="match status" value="1"/>
</dbReference>
<feature type="binding site" evidence="8">
    <location>
        <begin position="8"/>
        <end position="15"/>
    </location>
    <ligand>
        <name>GTP</name>
        <dbReference type="ChEBI" id="CHEBI:37565"/>
        <label>1</label>
    </ligand>
</feature>
<dbReference type="HOGENOM" id="CLU_016077_6_2_11"/>
<dbReference type="PANTHER" id="PTHR43834">
    <property type="entry name" value="GTPASE DER"/>
    <property type="match status" value="1"/>
</dbReference>
<dbReference type="AlphaFoldDB" id="C7LZW5"/>
<evidence type="ECO:0000256" key="2">
    <source>
        <dbReference type="ARBA" id="ARBA00020953"/>
    </source>
</evidence>
<dbReference type="InterPro" id="IPR015946">
    <property type="entry name" value="KH_dom-like_a/b"/>
</dbReference>
<dbReference type="KEGG" id="afo:Afer_1347"/>
<keyword evidence="6 8" id="KW-0342">GTP-binding</keyword>
<sequence>MKRVVIVGRPNVGKSSLFNRVVGRREAVVEERPKVTRDAKEATIDWEGAPLAIVDTGGYLAGADGLDAAVSAAVEAALRRADLALVVVDARVPPTEEDAAIARVVRRAKVPSILVANKVDSPGHEPAIWEHLALGVGEPVPVSAMHGRGVFELLDLVARRLDLTAAEEPEAAPAADVAVAIVGRPNVGKSSLFNRLVGEPRAIVYDQPGTTVDTLDTVVETDEGRIRFVDTAGLRRRSRYESGTEYFSMVRTLAAIDAADVSLLVIDATEGVTGWDQRLVERIDAAGSPVVVVLNKWDQLDAEAKDRIERDVEDRLAFVTGLDPVRISALTGRGVHRVLPAIFAARADYERRVPTGQLNRFLNELQSEHPPPAGRILYAVQGATRPPTFTLFANRSLPPPYLRFLEHRIREAFEMDATPIKLRVRRRGA</sequence>
<feature type="binding site" evidence="8">
    <location>
        <begin position="183"/>
        <end position="190"/>
    </location>
    <ligand>
        <name>GTP</name>
        <dbReference type="ChEBI" id="CHEBI:37565"/>
        <label>2</label>
    </ligand>
</feature>
<evidence type="ECO:0000256" key="6">
    <source>
        <dbReference type="ARBA" id="ARBA00023134"/>
    </source>
</evidence>
<dbReference type="CDD" id="cd01895">
    <property type="entry name" value="EngA2"/>
    <property type="match status" value="1"/>
</dbReference>
<dbReference type="Proteomes" id="UP000000771">
    <property type="component" value="Chromosome"/>
</dbReference>
<comment type="subunit">
    <text evidence="8">Associates with the 50S ribosomal subunit.</text>
</comment>
<dbReference type="RefSeq" id="WP_015798757.1">
    <property type="nucleotide sequence ID" value="NC_013124.1"/>
</dbReference>
<dbReference type="PRINTS" id="PR00326">
    <property type="entry name" value="GTP1OBG"/>
</dbReference>
<gene>
    <name evidence="8" type="primary">der</name>
    <name evidence="12" type="ordered locus">Afer_1347</name>
</gene>
<dbReference type="OrthoDB" id="9805918at2"/>
<dbReference type="InterPro" id="IPR006073">
    <property type="entry name" value="GTP-bd"/>
</dbReference>
<evidence type="ECO:0000256" key="8">
    <source>
        <dbReference type="HAMAP-Rule" id="MF_00195"/>
    </source>
</evidence>
<feature type="binding site" evidence="8">
    <location>
        <begin position="230"/>
        <end position="234"/>
    </location>
    <ligand>
        <name>GTP</name>
        <dbReference type="ChEBI" id="CHEBI:37565"/>
        <label>2</label>
    </ligand>
</feature>
<dbReference type="HAMAP" id="MF_00195">
    <property type="entry name" value="GTPase_Der"/>
    <property type="match status" value="1"/>
</dbReference>
<feature type="binding site" evidence="8">
    <location>
        <begin position="295"/>
        <end position="298"/>
    </location>
    <ligand>
        <name>GTP</name>
        <dbReference type="ChEBI" id="CHEBI:37565"/>
        <label>2</label>
    </ligand>
</feature>
<feature type="binding site" evidence="8">
    <location>
        <begin position="117"/>
        <end position="120"/>
    </location>
    <ligand>
        <name>GTP</name>
        <dbReference type="ChEBI" id="CHEBI:37565"/>
        <label>1</label>
    </ligand>
</feature>
<keyword evidence="3 8" id="KW-0690">Ribosome biogenesis</keyword>
<dbReference type="InterPro" id="IPR032859">
    <property type="entry name" value="KH_dom-like"/>
</dbReference>
<evidence type="ECO:0000256" key="3">
    <source>
        <dbReference type="ARBA" id="ARBA00022517"/>
    </source>
</evidence>
<keyword evidence="5 8" id="KW-0547">Nucleotide-binding</keyword>
<evidence type="ECO:0000256" key="1">
    <source>
        <dbReference type="ARBA" id="ARBA00008279"/>
    </source>
</evidence>
<accession>C7LZW5</accession>
<dbReference type="PANTHER" id="PTHR43834:SF6">
    <property type="entry name" value="GTPASE DER"/>
    <property type="match status" value="1"/>
</dbReference>
<reference evidence="12 13" key="1">
    <citation type="journal article" date="2009" name="Stand. Genomic Sci.">
        <title>Complete genome sequence of Acidimicrobium ferrooxidans type strain (ICP).</title>
        <authorList>
            <person name="Clum A."/>
            <person name="Nolan M."/>
            <person name="Lang E."/>
            <person name="Glavina Del Rio T."/>
            <person name="Tice H."/>
            <person name="Copeland A."/>
            <person name="Cheng J.F."/>
            <person name="Lucas S."/>
            <person name="Chen F."/>
            <person name="Bruce D."/>
            <person name="Goodwin L."/>
            <person name="Pitluck S."/>
            <person name="Ivanova N."/>
            <person name="Mavrommatis K."/>
            <person name="Mikhailova N."/>
            <person name="Pati A."/>
            <person name="Chen A."/>
            <person name="Palaniappan K."/>
            <person name="Goker M."/>
            <person name="Spring S."/>
            <person name="Land M."/>
            <person name="Hauser L."/>
            <person name="Chang Y.J."/>
            <person name="Jeffries C.C."/>
            <person name="Chain P."/>
            <person name="Bristow J."/>
            <person name="Eisen J.A."/>
            <person name="Markowitz V."/>
            <person name="Hugenholtz P."/>
            <person name="Kyrpides N.C."/>
            <person name="Klenk H.P."/>
            <person name="Lapidus A."/>
        </authorList>
    </citation>
    <scope>NUCLEOTIDE SEQUENCE [LARGE SCALE GENOMIC DNA]</scope>
    <source>
        <strain evidence="13">DSM 10331 / JCM 15462 / NBRC 103882 / ICP</strain>
    </source>
</reference>
<dbReference type="PIRSF" id="PIRSF006485">
    <property type="entry name" value="GTP-binding_EngA"/>
    <property type="match status" value="1"/>
</dbReference>
<dbReference type="Gene3D" id="3.40.50.300">
    <property type="entry name" value="P-loop containing nucleotide triphosphate hydrolases"/>
    <property type="match status" value="2"/>
</dbReference>
<dbReference type="NCBIfam" id="TIGR03594">
    <property type="entry name" value="GTPase_EngA"/>
    <property type="match status" value="1"/>
</dbReference>
<organism evidence="12 13">
    <name type="scientific">Acidimicrobium ferrooxidans (strain DSM 10331 / JCM 15462 / NBRC 103882 / ICP)</name>
    <dbReference type="NCBI Taxonomy" id="525909"/>
    <lineage>
        <taxon>Bacteria</taxon>
        <taxon>Bacillati</taxon>
        <taxon>Actinomycetota</taxon>
        <taxon>Acidimicrobiia</taxon>
        <taxon>Acidimicrobiales</taxon>
        <taxon>Acidimicrobiaceae</taxon>
        <taxon>Acidimicrobium</taxon>
    </lineage>
</organism>
<evidence type="ECO:0000256" key="10">
    <source>
        <dbReference type="RuleBase" id="RU004481"/>
    </source>
</evidence>
<name>C7LZW5_ACIFD</name>
<dbReference type="STRING" id="525909.Afer_1347"/>
<dbReference type="InterPro" id="IPR027417">
    <property type="entry name" value="P-loop_NTPase"/>
</dbReference>
<dbReference type="GO" id="GO:0043022">
    <property type="term" value="F:ribosome binding"/>
    <property type="evidence" value="ECO:0007669"/>
    <property type="project" value="TreeGrafter"/>
</dbReference>
<dbReference type="InterPro" id="IPR031166">
    <property type="entry name" value="G_ENGA"/>
</dbReference>
<dbReference type="InterPro" id="IPR016484">
    <property type="entry name" value="GTPase_Der"/>
</dbReference>
<feature type="domain" description="EngA-type G" evidence="11">
    <location>
        <begin position="177"/>
        <end position="350"/>
    </location>
</feature>
<evidence type="ECO:0000256" key="9">
    <source>
        <dbReference type="PROSITE-ProRule" id="PRU01049"/>
    </source>
</evidence>
<evidence type="ECO:0000256" key="5">
    <source>
        <dbReference type="ARBA" id="ARBA00022741"/>
    </source>
</evidence>
<dbReference type="GO" id="GO:0005525">
    <property type="term" value="F:GTP binding"/>
    <property type="evidence" value="ECO:0007669"/>
    <property type="project" value="UniProtKB-UniRule"/>
</dbReference>
<evidence type="ECO:0000313" key="13">
    <source>
        <dbReference type="Proteomes" id="UP000000771"/>
    </source>
</evidence>
<dbReference type="eggNOG" id="COG1160">
    <property type="taxonomic scope" value="Bacteria"/>
</dbReference>
<keyword evidence="13" id="KW-1185">Reference proteome</keyword>
<dbReference type="PROSITE" id="PS51712">
    <property type="entry name" value="G_ENGA"/>
    <property type="match status" value="1"/>
</dbReference>